<dbReference type="EMBL" id="BMFU01000011">
    <property type="protein sequence ID" value="GGH67947.1"/>
    <property type="molecule type" value="Genomic_DNA"/>
</dbReference>
<evidence type="ECO:0000313" key="2">
    <source>
        <dbReference type="EMBL" id="GGH67947.1"/>
    </source>
</evidence>
<dbReference type="SUPFAM" id="SSF57783">
    <property type="entry name" value="Zinc beta-ribbon"/>
    <property type="match status" value="1"/>
</dbReference>
<evidence type="ECO:0000313" key="3">
    <source>
        <dbReference type="Proteomes" id="UP000652153"/>
    </source>
</evidence>
<feature type="domain" description="DUF3991" evidence="1">
    <location>
        <begin position="122"/>
        <end position="191"/>
    </location>
</feature>
<dbReference type="Pfam" id="PF13155">
    <property type="entry name" value="Toprim_2"/>
    <property type="match status" value="1"/>
</dbReference>
<organism evidence="2 3">
    <name type="scientific">Paenibacillus silvae</name>
    <dbReference type="NCBI Taxonomy" id="1325358"/>
    <lineage>
        <taxon>Bacteria</taxon>
        <taxon>Bacillati</taxon>
        <taxon>Bacillota</taxon>
        <taxon>Bacilli</taxon>
        <taxon>Bacillales</taxon>
        <taxon>Paenibacillaceae</taxon>
        <taxon>Paenibacillus</taxon>
    </lineage>
</organism>
<dbReference type="Pfam" id="PF13154">
    <property type="entry name" value="DUF3991"/>
    <property type="match status" value="1"/>
</dbReference>
<keyword evidence="3" id="KW-1185">Reference proteome</keyword>
<proteinExistence type="predicted"/>
<dbReference type="InterPro" id="IPR025054">
    <property type="entry name" value="DUF3991"/>
</dbReference>
<accession>A0ABQ1ZLV2</accession>
<gene>
    <name evidence="2" type="ORF">GCM10008014_49930</name>
</gene>
<dbReference type="Gene3D" id="3.40.1360.10">
    <property type="match status" value="1"/>
</dbReference>
<evidence type="ECO:0000259" key="1">
    <source>
        <dbReference type="Pfam" id="PF13154"/>
    </source>
</evidence>
<reference evidence="3" key="1">
    <citation type="journal article" date="2019" name="Int. J. Syst. Evol. Microbiol.">
        <title>The Global Catalogue of Microorganisms (GCM) 10K type strain sequencing project: providing services to taxonomists for standard genome sequencing and annotation.</title>
        <authorList>
            <consortium name="The Broad Institute Genomics Platform"/>
            <consortium name="The Broad Institute Genome Sequencing Center for Infectious Disease"/>
            <person name="Wu L."/>
            <person name="Ma J."/>
        </authorList>
    </citation>
    <scope>NUCLEOTIDE SEQUENCE [LARGE SCALE GENOMIC DNA]</scope>
    <source>
        <strain evidence="3">CGMCC 1.12770</strain>
    </source>
</reference>
<dbReference type="Proteomes" id="UP000652153">
    <property type="component" value="Unassembled WGS sequence"/>
</dbReference>
<sequence length="319" mass="36346">MSYVSKEQIEQAKQLDLLTYLQMYEPYELVRCSRNVYCTRTHDSLKISNGKWFWWSRGLGGRSALDYLIKVRELTFPEAVLALTGPASIESSHRDVQHDAVTSSSKEFKLPERSDSNQRVIAYLTKRGIDRSVIDFCLASGRLYESLPYHNAVFVGFDQQGIPRYAAIRGTSKTKYMGEVGGSDKRYSFSIAAKEYGQNLHLFESAIDLLSYCTLEKLKGLDWRQMHLLSLGGIYKPSAGKGQADAPVALTQYLNTHIDINRVVLHLDNDEPGRTAAFTINRLLSPEFSISDEIPRNGKDVNDMLLDYLCRRREQIRLR</sequence>
<dbReference type="RefSeq" id="WP_188594310.1">
    <property type="nucleotide sequence ID" value="NZ_BMFU01000011.1"/>
</dbReference>
<name>A0ABQ1ZLV2_9BACL</name>
<protein>
    <submittedName>
        <fullName evidence="2">Topoisomerase</fullName>
    </submittedName>
</protein>
<comment type="caution">
    <text evidence="2">The sequence shown here is derived from an EMBL/GenBank/DDBJ whole genome shotgun (WGS) entry which is preliminary data.</text>
</comment>